<evidence type="ECO:0000256" key="5">
    <source>
        <dbReference type="ARBA" id="ARBA00022840"/>
    </source>
</evidence>
<dbReference type="Gene3D" id="3.40.50.300">
    <property type="entry name" value="P-loop containing nucleotide triphosphate hydrolases"/>
    <property type="match status" value="1"/>
</dbReference>
<accession>A0A8B8N8Y9</accession>
<keyword evidence="3" id="KW-0547">Nucleotide-binding</keyword>
<dbReference type="SUPFAM" id="SSF52540">
    <property type="entry name" value="P-loop containing nucleoside triphosphate hydrolases"/>
    <property type="match status" value="1"/>
</dbReference>
<dbReference type="Pfam" id="PF23598">
    <property type="entry name" value="LRR_14"/>
    <property type="match status" value="1"/>
</dbReference>
<feature type="domain" description="NB-ARC" evidence="6">
    <location>
        <begin position="144"/>
        <end position="316"/>
    </location>
</feature>
<reference evidence="10" key="1">
    <citation type="submission" date="2025-08" db="UniProtKB">
        <authorList>
            <consortium name="RefSeq"/>
        </authorList>
    </citation>
    <scope>IDENTIFICATION</scope>
    <source>
        <tissue evidence="10">Leaf</tissue>
    </source>
</reference>
<dbReference type="GO" id="GO:0006952">
    <property type="term" value="P:defense response"/>
    <property type="evidence" value="ECO:0007669"/>
    <property type="project" value="UniProtKB-KW"/>
</dbReference>
<comment type="similarity">
    <text evidence="1">Belongs to the disease resistance NB-LRR family.</text>
</comment>
<keyword evidence="9" id="KW-1185">Reference proteome</keyword>
<dbReference type="GO" id="GO:0043531">
    <property type="term" value="F:ADP binding"/>
    <property type="evidence" value="ECO:0007669"/>
    <property type="project" value="InterPro"/>
</dbReference>
<keyword evidence="5" id="KW-0067">ATP-binding</keyword>
<evidence type="ECO:0000256" key="4">
    <source>
        <dbReference type="ARBA" id="ARBA00022821"/>
    </source>
</evidence>
<gene>
    <name evidence="10" type="primary">LOC115732402</name>
</gene>
<dbReference type="InterPro" id="IPR042197">
    <property type="entry name" value="Apaf_helical"/>
</dbReference>
<evidence type="ECO:0000259" key="6">
    <source>
        <dbReference type="Pfam" id="PF00931"/>
    </source>
</evidence>
<dbReference type="Pfam" id="PF23247">
    <property type="entry name" value="LRR_RPS2"/>
    <property type="match status" value="2"/>
</dbReference>
<dbReference type="InterPro" id="IPR027417">
    <property type="entry name" value="P-loop_NTPase"/>
</dbReference>
<dbReference type="PANTHER" id="PTHR33463:SF203">
    <property type="entry name" value="AAA+ ATPASE DOMAIN-CONTAINING PROTEIN"/>
    <property type="match status" value="1"/>
</dbReference>
<dbReference type="Proteomes" id="UP000827889">
    <property type="component" value="Chromosome 5"/>
</dbReference>
<dbReference type="SUPFAM" id="SSF52058">
    <property type="entry name" value="L domain-like"/>
    <property type="match status" value="1"/>
</dbReference>
<evidence type="ECO:0000256" key="2">
    <source>
        <dbReference type="ARBA" id="ARBA00022737"/>
    </source>
</evidence>
<evidence type="ECO:0000256" key="3">
    <source>
        <dbReference type="ARBA" id="ARBA00022741"/>
    </source>
</evidence>
<evidence type="ECO:0000313" key="9">
    <source>
        <dbReference type="Proteomes" id="UP000827889"/>
    </source>
</evidence>
<dbReference type="RefSeq" id="XP_030518897.2">
    <property type="nucleotide sequence ID" value="XM_030663037.2"/>
</dbReference>
<dbReference type="GO" id="GO:0005524">
    <property type="term" value="F:ATP binding"/>
    <property type="evidence" value="ECO:0007669"/>
    <property type="project" value="UniProtKB-KW"/>
</dbReference>
<protein>
    <submittedName>
        <fullName evidence="10">Probable disease resistance protein At4g27220</fullName>
    </submittedName>
</protein>
<dbReference type="PRINTS" id="PR00364">
    <property type="entry name" value="DISEASERSIST"/>
</dbReference>
<dbReference type="Gene3D" id="3.80.10.10">
    <property type="entry name" value="Ribonuclease Inhibitor"/>
    <property type="match status" value="1"/>
</dbReference>
<dbReference type="KEGG" id="rarg:115732402"/>
<sequence>MGFDPIKRGFGYVMSSNSYADNLRQEVRNLEYEDRRVRSAEATARNNLQHIHAWVPGFLESAEEVLTEASDLLGEFEGASKSCCYGTLPDANCRYRFSREAKHKIDDIKNLILENKDMEISFIGPASTLIKIRDDGGFESRASVIQEIMDALADDTKSVVGVHGMGGVGKSTLLEDAEKRIRAQKSFDWVARADVSENPDIKRIQGEIAHWLGFTDLEKEEDVSLRANLLRSRLEKEKREKKKVLIILDNLWEQLDLKSVGIPCGPDNKAIGCKLLLTSRDLDVLQREMGCDKAFPLGGLQEEEARALFERLVGDKVRQDEFRPLVNEALHRCAGVPFLIVAMAKRFENAELFEWKDALTQMDKFVDRENSGLIDDMLKWSYDKLEPEVQALLRLCIVSSASKPSLDDLVRYGFGLGLFEQVGSLEEATDRLRSHIRALQASALLLDSEDVGGFKIHDLVREFVASVSWRDHHPLLILEDKVKSVTELSKDKLKNCEAMCFPNMKELQQELNCPELRILLLSTNNDSLPIPDSYFNSMRNLMVLNLIGIRLTCSPSPFQSLVNLHTLCFQNCSFEDVAILGNLKGLQILSIVDSDIQQLPEEIGQLVELRLLDLNGCSQLRKIEPGVLGNLMKLEELYMDRSFDQWNAVEQTPPTNASLSELNRMKNLHTLHVSIPNPSVLPEDLKVKKLTKYKINIGDTWRFLSNYKGSSTLELKLGPTNDVLQRGYIRSILGKADGLFLEGMHGNDQSICALSQVGFPELKYLWVMNTPSVHYILQSPSHTAFKTLESLLLENLINLEKICCSHTSYSKSFSTLKVVRVEDCDKMKVLFPRSVMRELPQLEELKVVNCELMRGIVEADDDRGKFELPKLRVLKLHALPNVKNFITAGSSPSNSTSDDQVGTQTAFFNGQQVAFPNLETLKVWGLDNLGFMFSPSMVKSLAQLRKLKIGDCKEMEAIFTEEEGLGVEISETLEFPMLTDLRLYMLTNLACFSREKCKILSFFFHH</sequence>
<keyword evidence="2" id="KW-0677">Repeat</keyword>
<dbReference type="InterPro" id="IPR055414">
    <property type="entry name" value="LRR_R13L4/SHOC2-like"/>
</dbReference>
<dbReference type="InterPro" id="IPR032675">
    <property type="entry name" value="LRR_dom_sf"/>
</dbReference>
<evidence type="ECO:0000256" key="1">
    <source>
        <dbReference type="ARBA" id="ARBA00008894"/>
    </source>
</evidence>
<dbReference type="InterPro" id="IPR002182">
    <property type="entry name" value="NB-ARC"/>
</dbReference>
<feature type="domain" description="Disease resistance protein At4g27190-like leucine-rich repeats" evidence="7">
    <location>
        <begin position="783"/>
        <end position="851"/>
    </location>
</feature>
<dbReference type="Gene3D" id="1.10.8.430">
    <property type="entry name" value="Helical domain of apoptotic protease-activating factors"/>
    <property type="match status" value="1"/>
</dbReference>
<name>A0A8B8N8Y9_9MYRT</name>
<evidence type="ECO:0000259" key="7">
    <source>
        <dbReference type="Pfam" id="PF23247"/>
    </source>
</evidence>
<dbReference type="InterPro" id="IPR050905">
    <property type="entry name" value="Plant_NBS-LRR"/>
</dbReference>
<evidence type="ECO:0000313" key="10">
    <source>
        <dbReference type="RefSeq" id="XP_030518897.2"/>
    </source>
</evidence>
<feature type="domain" description="Disease resistance R13L4/SHOC-2-like LRR" evidence="8">
    <location>
        <begin position="535"/>
        <end position="676"/>
    </location>
</feature>
<organism evidence="9 10">
    <name type="scientific">Rhodamnia argentea</name>
    <dbReference type="NCBI Taxonomy" id="178133"/>
    <lineage>
        <taxon>Eukaryota</taxon>
        <taxon>Viridiplantae</taxon>
        <taxon>Streptophyta</taxon>
        <taxon>Embryophyta</taxon>
        <taxon>Tracheophyta</taxon>
        <taxon>Spermatophyta</taxon>
        <taxon>Magnoliopsida</taxon>
        <taxon>eudicotyledons</taxon>
        <taxon>Gunneridae</taxon>
        <taxon>Pentapetalae</taxon>
        <taxon>rosids</taxon>
        <taxon>malvids</taxon>
        <taxon>Myrtales</taxon>
        <taxon>Myrtaceae</taxon>
        <taxon>Myrtoideae</taxon>
        <taxon>Myrteae</taxon>
        <taxon>Australasian group</taxon>
        <taxon>Rhodamnia</taxon>
    </lineage>
</organism>
<dbReference type="InterPro" id="IPR057135">
    <property type="entry name" value="At4g27190-like_LRR"/>
</dbReference>
<keyword evidence="4" id="KW-0611">Plant defense</keyword>
<dbReference type="PANTHER" id="PTHR33463">
    <property type="entry name" value="NB-ARC DOMAIN-CONTAINING PROTEIN-RELATED"/>
    <property type="match status" value="1"/>
</dbReference>
<dbReference type="GeneID" id="115732402"/>
<evidence type="ECO:0000259" key="8">
    <source>
        <dbReference type="Pfam" id="PF23598"/>
    </source>
</evidence>
<proteinExistence type="inferred from homology"/>
<dbReference type="Pfam" id="PF00931">
    <property type="entry name" value="NB-ARC"/>
    <property type="match status" value="1"/>
</dbReference>
<feature type="domain" description="Disease resistance protein At4g27190-like leucine-rich repeats" evidence="7">
    <location>
        <begin position="912"/>
        <end position="994"/>
    </location>
</feature>
<dbReference type="AlphaFoldDB" id="A0A8B8N8Y9"/>